<reference evidence="1 2" key="1">
    <citation type="journal article" date="2020" name="Nature">
        <title>Six reference-quality genomes reveal evolution of bat adaptations.</title>
        <authorList>
            <person name="Jebb D."/>
            <person name="Huang Z."/>
            <person name="Pippel M."/>
            <person name="Hughes G.M."/>
            <person name="Lavrichenko K."/>
            <person name="Devanna P."/>
            <person name="Winkler S."/>
            <person name="Jermiin L.S."/>
            <person name="Skirmuntt E.C."/>
            <person name="Katzourakis A."/>
            <person name="Burkitt-Gray L."/>
            <person name="Ray D.A."/>
            <person name="Sullivan K.A.M."/>
            <person name="Roscito J.G."/>
            <person name="Kirilenko B.M."/>
            <person name="Davalos L.M."/>
            <person name="Corthals A.P."/>
            <person name="Power M.L."/>
            <person name="Jones G."/>
            <person name="Ransome R.D."/>
            <person name="Dechmann D.K.N."/>
            <person name="Locatelli A.G."/>
            <person name="Puechmaille S.J."/>
            <person name="Fedrigo O."/>
            <person name="Jarvis E.D."/>
            <person name="Hiller M."/>
            <person name="Vernes S.C."/>
            <person name="Myers E.W."/>
            <person name="Teeling E.C."/>
        </authorList>
    </citation>
    <scope>NUCLEOTIDE SEQUENCE [LARGE SCALE GENOMIC DNA]</scope>
    <source>
        <strain evidence="1">MPipKuh1</strain>
        <tissue evidence="1">Flight muscle</tissue>
    </source>
</reference>
<keyword evidence="2" id="KW-1185">Reference proteome</keyword>
<gene>
    <name evidence="1" type="ORF">mPipKuh1_009874</name>
</gene>
<protein>
    <submittedName>
        <fullName evidence="1">Uncharacterized protein</fullName>
    </submittedName>
</protein>
<organism evidence="1 2">
    <name type="scientific">Pipistrellus kuhlii</name>
    <name type="common">Kuhl's pipistrelle</name>
    <dbReference type="NCBI Taxonomy" id="59472"/>
    <lineage>
        <taxon>Eukaryota</taxon>
        <taxon>Metazoa</taxon>
        <taxon>Chordata</taxon>
        <taxon>Craniata</taxon>
        <taxon>Vertebrata</taxon>
        <taxon>Euteleostomi</taxon>
        <taxon>Mammalia</taxon>
        <taxon>Eutheria</taxon>
        <taxon>Laurasiatheria</taxon>
        <taxon>Chiroptera</taxon>
        <taxon>Yangochiroptera</taxon>
        <taxon>Vespertilionidae</taxon>
        <taxon>Pipistrellus</taxon>
    </lineage>
</organism>
<evidence type="ECO:0000313" key="2">
    <source>
        <dbReference type="Proteomes" id="UP000558488"/>
    </source>
</evidence>
<name>A0A7J7YYC9_PIPKU</name>
<dbReference type="Proteomes" id="UP000558488">
    <property type="component" value="Unassembled WGS sequence"/>
</dbReference>
<proteinExistence type="predicted"/>
<comment type="caution">
    <text evidence="1">The sequence shown here is derived from an EMBL/GenBank/DDBJ whole genome shotgun (WGS) entry which is preliminary data.</text>
</comment>
<accession>A0A7J7YYC9</accession>
<sequence>MTSISKMGDVIGYVMCLKYLPLFYVGTFQVGPFVQGDYISYFPLHQSDMACILLWPMELKSDISHFQVESLTLCFLLSCCSQFGSVFRVLACGLKGQGFDSSQDMPGLQAQSLVGGMHQTANQ</sequence>
<evidence type="ECO:0000313" key="1">
    <source>
        <dbReference type="EMBL" id="KAF6366460.1"/>
    </source>
</evidence>
<dbReference type="AlphaFoldDB" id="A0A7J7YYC9"/>
<dbReference type="EMBL" id="JACAGB010000004">
    <property type="protein sequence ID" value="KAF6366460.1"/>
    <property type="molecule type" value="Genomic_DNA"/>
</dbReference>